<dbReference type="GO" id="GO:0003725">
    <property type="term" value="F:double-stranded RNA binding"/>
    <property type="evidence" value="ECO:0007669"/>
    <property type="project" value="TreeGrafter"/>
</dbReference>
<keyword evidence="4" id="KW-0238">DNA-binding</keyword>
<feature type="domain" description="HIT" evidence="7">
    <location>
        <begin position="21"/>
        <end position="134"/>
    </location>
</feature>
<comment type="subcellular location">
    <subcellularLocation>
        <location evidence="1">Nucleus</location>
    </subcellularLocation>
</comment>
<evidence type="ECO:0000259" key="7">
    <source>
        <dbReference type="PROSITE" id="PS51084"/>
    </source>
</evidence>
<evidence type="ECO:0000256" key="4">
    <source>
        <dbReference type="ARBA" id="ARBA00023125"/>
    </source>
</evidence>
<dbReference type="GO" id="GO:0030983">
    <property type="term" value="F:mismatched DNA binding"/>
    <property type="evidence" value="ECO:0007669"/>
    <property type="project" value="TreeGrafter"/>
</dbReference>
<dbReference type="GO" id="GO:1990165">
    <property type="term" value="F:single-strand break-containing DNA binding"/>
    <property type="evidence" value="ECO:0007669"/>
    <property type="project" value="TreeGrafter"/>
</dbReference>
<keyword evidence="9" id="KW-1185">Reference proteome</keyword>
<evidence type="ECO:0000256" key="6">
    <source>
        <dbReference type="PROSITE-ProRule" id="PRU00464"/>
    </source>
</evidence>
<dbReference type="Proteomes" id="UP001431209">
    <property type="component" value="Unassembled WGS sequence"/>
</dbReference>
<reference evidence="8 9" key="1">
    <citation type="submission" date="2024-03" db="EMBL/GenBank/DDBJ databases">
        <title>The Acrasis kona genome and developmental transcriptomes reveal deep origins of eukaryotic multicellular pathways.</title>
        <authorList>
            <person name="Sheikh S."/>
            <person name="Fu C.-J."/>
            <person name="Brown M.W."/>
            <person name="Baldauf S.L."/>
        </authorList>
    </citation>
    <scope>NUCLEOTIDE SEQUENCE [LARGE SCALE GENOMIC DNA]</scope>
    <source>
        <strain evidence="8 9">ATCC MYA-3509</strain>
    </source>
</reference>
<dbReference type="PANTHER" id="PTHR12486:SF4">
    <property type="entry name" value="APRATAXIN"/>
    <property type="match status" value="1"/>
</dbReference>
<gene>
    <name evidence="8" type="ORF">AKO1_007356</name>
</gene>
<dbReference type="InterPro" id="IPR011146">
    <property type="entry name" value="HIT-like"/>
</dbReference>
<proteinExistence type="predicted"/>
<evidence type="ECO:0000256" key="1">
    <source>
        <dbReference type="ARBA" id="ARBA00004123"/>
    </source>
</evidence>
<dbReference type="Pfam" id="PF11969">
    <property type="entry name" value="DcpS_C"/>
    <property type="match status" value="1"/>
</dbReference>
<dbReference type="GO" id="GO:0033699">
    <property type="term" value="F:DNA 5'-adenosine monophosphate hydrolase activity"/>
    <property type="evidence" value="ECO:0007669"/>
    <property type="project" value="TreeGrafter"/>
</dbReference>
<evidence type="ECO:0000313" key="8">
    <source>
        <dbReference type="EMBL" id="KAL0479889.1"/>
    </source>
</evidence>
<accession>A0AAW2YS39</accession>
<keyword evidence="5" id="KW-0539">Nucleus</keyword>
<dbReference type="InterPro" id="IPR032566">
    <property type="entry name" value="Znf-C2HE"/>
</dbReference>
<dbReference type="FunFam" id="3.30.428.10:FF:000004">
    <property type="entry name" value="aprataxin isoform X2"/>
    <property type="match status" value="1"/>
</dbReference>
<organism evidence="8 9">
    <name type="scientific">Acrasis kona</name>
    <dbReference type="NCBI Taxonomy" id="1008807"/>
    <lineage>
        <taxon>Eukaryota</taxon>
        <taxon>Discoba</taxon>
        <taxon>Heterolobosea</taxon>
        <taxon>Tetramitia</taxon>
        <taxon>Eutetramitia</taxon>
        <taxon>Acrasidae</taxon>
        <taxon>Acrasis</taxon>
    </lineage>
</organism>
<evidence type="ECO:0000256" key="3">
    <source>
        <dbReference type="ARBA" id="ARBA00022833"/>
    </source>
</evidence>
<dbReference type="GO" id="GO:0000012">
    <property type="term" value="P:single strand break repair"/>
    <property type="evidence" value="ECO:0007669"/>
    <property type="project" value="TreeGrafter"/>
</dbReference>
<dbReference type="EMBL" id="JAOPGA020000605">
    <property type="protein sequence ID" value="KAL0479889.1"/>
    <property type="molecule type" value="Genomic_DNA"/>
</dbReference>
<evidence type="ECO:0000256" key="2">
    <source>
        <dbReference type="ARBA" id="ARBA00022723"/>
    </source>
</evidence>
<keyword evidence="3" id="KW-0862">Zinc</keyword>
<protein>
    <submittedName>
        <fullName evidence="8">Aprataxin</fullName>
    </submittedName>
</protein>
<dbReference type="PROSITE" id="PS51084">
    <property type="entry name" value="HIT_2"/>
    <property type="match status" value="1"/>
</dbReference>
<evidence type="ECO:0000313" key="9">
    <source>
        <dbReference type="Proteomes" id="UP001431209"/>
    </source>
</evidence>
<comment type="caution">
    <text evidence="6">Lacks conserved residue(s) required for the propagation of feature annotation.</text>
</comment>
<sequence>MFPKYQFEFKRPHPSSDFKNAFVKIIRDVNEGAGVESLLYKDDKVIVLYDAFPKARFHCLVIPRDEKIEYLSDLKKEHIPLLEHMKMIGSKLIEHIEGTNDVKSGFKMGFHAIPSIKVLHLHVISQDFVSNHLKKPHHYNSFATDFFILIENVINTLMEQGEYKVDEEKSKKMVDKKEMLCLKTGKVFKSLGQLKPYLQHRNEPNKEFFS</sequence>
<dbReference type="GO" id="GO:0046872">
    <property type="term" value="F:metal ion binding"/>
    <property type="evidence" value="ECO:0007669"/>
    <property type="project" value="UniProtKB-KW"/>
</dbReference>
<evidence type="ECO:0000256" key="5">
    <source>
        <dbReference type="ARBA" id="ARBA00023242"/>
    </source>
</evidence>
<feature type="non-terminal residue" evidence="8">
    <location>
        <position position="210"/>
    </location>
</feature>
<dbReference type="InterPro" id="IPR036265">
    <property type="entry name" value="HIT-like_sf"/>
</dbReference>
<comment type="caution">
    <text evidence="8">The sequence shown here is derived from an EMBL/GenBank/DDBJ whole genome shotgun (WGS) entry which is preliminary data.</text>
</comment>
<dbReference type="PANTHER" id="PTHR12486">
    <property type="entry name" value="APRATAXIN-RELATED"/>
    <property type="match status" value="1"/>
</dbReference>
<dbReference type="SUPFAM" id="SSF54197">
    <property type="entry name" value="HIT-like"/>
    <property type="match status" value="1"/>
</dbReference>
<name>A0AAW2YS39_9EUKA</name>
<dbReference type="GO" id="GO:0003697">
    <property type="term" value="F:single-stranded DNA binding"/>
    <property type="evidence" value="ECO:0007669"/>
    <property type="project" value="TreeGrafter"/>
</dbReference>
<dbReference type="AlphaFoldDB" id="A0AAW2YS39"/>
<dbReference type="Pfam" id="PF16278">
    <property type="entry name" value="zf-C2HE"/>
    <property type="match status" value="1"/>
</dbReference>
<dbReference type="Gene3D" id="3.30.428.10">
    <property type="entry name" value="HIT-like"/>
    <property type="match status" value="1"/>
</dbReference>
<dbReference type="GO" id="GO:0005634">
    <property type="term" value="C:nucleus"/>
    <property type="evidence" value="ECO:0007669"/>
    <property type="project" value="UniProtKB-SubCell"/>
</dbReference>
<keyword evidence="2" id="KW-0479">Metal-binding</keyword>